<sequence length="139" mass="15838">MDIGSNIKKQRKSKNMTQTELGKAIHKSESTIRKYESNNVKPDFVVLNEIADVLGCTLMDLVDTKTKEDTSQSNYLENYLSGTGYKIEYDEHNAALFLTSDNEGYEITLADIDDIKNSTKSFIQYKLSEVIKRSRRIGK</sequence>
<dbReference type="SUPFAM" id="SSF47413">
    <property type="entry name" value="lambda repressor-like DNA-binding domains"/>
    <property type="match status" value="1"/>
</dbReference>
<comment type="caution">
    <text evidence="4">The sequence shown here is derived from an EMBL/GenBank/DDBJ whole genome shotgun (WGS) entry which is preliminary data.</text>
</comment>
<keyword evidence="1" id="KW-0238">DNA-binding</keyword>
<accession>A0A964W3A3</accession>
<dbReference type="SMART" id="SM00530">
    <property type="entry name" value="HTH_XRE"/>
    <property type="match status" value="1"/>
</dbReference>
<feature type="region of interest" description="Disordered" evidence="2">
    <location>
        <begin position="1"/>
        <end position="23"/>
    </location>
</feature>
<protein>
    <submittedName>
        <fullName evidence="4">Helix-turn-helix domain-containing protein</fullName>
    </submittedName>
</protein>
<reference evidence="4" key="1">
    <citation type="submission" date="2019-12" db="EMBL/GenBank/DDBJ databases">
        <title>Microbes associate with the intestines of laboratory mice.</title>
        <authorList>
            <person name="Navarre W."/>
            <person name="Wong E."/>
        </authorList>
    </citation>
    <scope>NUCLEOTIDE SEQUENCE</scope>
    <source>
        <strain evidence="4">NM79_F5</strain>
    </source>
</reference>
<feature type="domain" description="HTH cro/C1-type" evidence="3">
    <location>
        <begin position="7"/>
        <end position="61"/>
    </location>
</feature>
<dbReference type="Gene3D" id="1.10.260.40">
    <property type="entry name" value="lambda repressor-like DNA-binding domains"/>
    <property type="match status" value="1"/>
</dbReference>
<evidence type="ECO:0000313" key="4">
    <source>
        <dbReference type="EMBL" id="MVX64943.1"/>
    </source>
</evidence>
<dbReference type="InterPro" id="IPR001387">
    <property type="entry name" value="Cro/C1-type_HTH"/>
</dbReference>
<dbReference type="AlphaFoldDB" id="A0A964W3A3"/>
<dbReference type="Pfam" id="PF01381">
    <property type="entry name" value="HTH_3"/>
    <property type="match status" value="1"/>
</dbReference>
<evidence type="ECO:0000259" key="3">
    <source>
        <dbReference type="PROSITE" id="PS50943"/>
    </source>
</evidence>
<name>A0A964W3A3_9CLOT</name>
<dbReference type="CDD" id="cd00093">
    <property type="entry name" value="HTH_XRE"/>
    <property type="match status" value="1"/>
</dbReference>
<evidence type="ECO:0000256" key="2">
    <source>
        <dbReference type="SAM" id="MobiDB-lite"/>
    </source>
</evidence>
<evidence type="ECO:0000313" key="5">
    <source>
        <dbReference type="Proteomes" id="UP000656077"/>
    </source>
</evidence>
<proteinExistence type="predicted"/>
<dbReference type="PANTHER" id="PTHR46558:SF11">
    <property type="entry name" value="HTH-TYPE TRANSCRIPTIONAL REGULATOR XRE"/>
    <property type="match status" value="1"/>
</dbReference>
<dbReference type="InterPro" id="IPR010982">
    <property type="entry name" value="Lambda_DNA-bd_dom_sf"/>
</dbReference>
<dbReference type="RefSeq" id="WP_160359765.1">
    <property type="nucleotide sequence ID" value="NZ_WSRQ01000023.1"/>
</dbReference>
<dbReference type="PROSITE" id="PS50943">
    <property type="entry name" value="HTH_CROC1"/>
    <property type="match status" value="1"/>
</dbReference>
<dbReference type="GO" id="GO:0003677">
    <property type="term" value="F:DNA binding"/>
    <property type="evidence" value="ECO:0007669"/>
    <property type="project" value="UniProtKB-KW"/>
</dbReference>
<organism evidence="4 5">
    <name type="scientific">Clostridium chromiireducens</name>
    <dbReference type="NCBI Taxonomy" id="225345"/>
    <lineage>
        <taxon>Bacteria</taxon>
        <taxon>Bacillati</taxon>
        <taxon>Bacillota</taxon>
        <taxon>Clostridia</taxon>
        <taxon>Eubacteriales</taxon>
        <taxon>Clostridiaceae</taxon>
        <taxon>Clostridium</taxon>
    </lineage>
</organism>
<gene>
    <name evidence="4" type="ORF">GKZ28_14705</name>
</gene>
<dbReference type="PANTHER" id="PTHR46558">
    <property type="entry name" value="TRACRIPTIONAL REGULATORY PROTEIN-RELATED-RELATED"/>
    <property type="match status" value="1"/>
</dbReference>
<dbReference type="Proteomes" id="UP000656077">
    <property type="component" value="Unassembled WGS sequence"/>
</dbReference>
<evidence type="ECO:0000256" key="1">
    <source>
        <dbReference type="ARBA" id="ARBA00023125"/>
    </source>
</evidence>
<dbReference type="EMBL" id="WSRQ01000023">
    <property type="protein sequence ID" value="MVX64943.1"/>
    <property type="molecule type" value="Genomic_DNA"/>
</dbReference>